<proteinExistence type="predicted"/>
<sequence>MVSRLRFAEGVSIQEDLVDDSTGVTPMVGLCTPLSLKTRFLCRLSELLAADVTIQEENDNTSSMEIFVSRKKTSLHPRIELDEELRKFVPSLEEAMGAIASTQGPRHDDAIEDLWDSVLGFSYGNIDHVVHSLQQAFDRNQGEFEDLVTKMIGMDNVETKVDQELGDRVILLRHAIDAYDGSMKELNVLIHQASEMTRVLLNIKDRFRYLLGKARFGNELYQLICTLGFPERVYSTLVRAAKAQKTFKHVSFHVRPLSPPTPATSVALVARKKTRSRPQRMPQKQYLSKPMKRYKAAALPQPTPPPPPFGLDPLMDTVQPYLPPEDRGLGLIRLQPATKQATIELIGTVLRGNILPIRTTAWYAFGFVTTKDEDAERDLAGLYAAIVKEAEDPQTIFQELLHALETHKLPTLFDTKQYPNFRTPFPYLEPFLTAQPSQRFTVWRLRQFIYHPTDTDPPPCLQRDYGFRFCKQREEVERLKAIYKQMLQKLGPVEVHNACYHGTLYVTAIKNGLNIEARNQRLMVNDASSPHVGFDDEAGLEGVQGRLFKRRVKL</sequence>
<dbReference type="OrthoDB" id="4851849at2759"/>
<name>A0A6A5K983_9PLEO</name>
<organism evidence="1 2">
    <name type="scientific">Decorospora gaudefroyi</name>
    <dbReference type="NCBI Taxonomy" id="184978"/>
    <lineage>
        <taxon>Eukaryota</taxon>
        <taxon>Fungi</taxon>
        <taxon>Dikarya</taxon>
        <taxon>Ascomycota</taxon>
        <taxon>Pezizomycotina</taxon>
        <taxon>Dothideomycetes</taxon>
        <taxon>Pleosporomycetidae</taxon>
        <taxon>Pleosporales</taxon>
        <taxon>Pleosporineae</taxon>
        <taxon>Pleosporaceae</taxon>
        <taxon>Decorospora</taxon>
    </lineage>
</organism>
<reference evidence="1" key="1">
    <citation type="submission" date="2020-01" db="EMBL/GenBank/DDBJ databases">
        <authorList>
            <consortium name="DOE Joint Genome Institute"/>
            <person name="Haridas S."/>
            <person name="Albert R."/>
            <person name="Binder M."/>
            <person name="Bloem J."/>
            <person name="Labutti K."/>
            <person name="Salamov A."/>
            <person name="Andreopoulos B."/>
            <person name="Baker S.E."/>
            <person name="Barry K."/>
            <person name="Bills G."/>
            <person name="Bluhm B.H."/>
            <person name="Cannon C."/>
            <person name="Castanera R."/>
            <person name="Culley D.E."/>
            <person name="Daum C."/>
            <person name="Ezra D."/>
            <person name="Gonzalez J.B."/>
            <person name="Henrissat B."/>
            <person name="Kuo A."/>
            <person name="Liang C."/>
            <person name="Lipzen A."/>
            <person name="Lutzoni F."/>
            <person name="Magnuson J."/>
            <person name="Mondo S."/>
            <person name="Nolan M."/>
            <person name="Ohm R."/>
            <person name="Pangilinan J."/>
            <person name="Park H.-J."/>
            <person name="Ramirez L."/>
            <person name="Alfaro M."/>
            <person name="Sun H."/>
            <person name="Tritt A."/>
            <person name="Yoshinaga Y."/>
            <person name="Zwiers L.-H."/>
            <person name="Turgeon B.G."/>
            <person name="Goodwin S.B."/>
            <person name="Spatafora J.W."/>
            <person name="Crous P.W."/>
            <person name="Grigoriev I.V."/>
        </authorList>
    </citation>
    <scope>NUCLEOTIDE SEQUENCE</scope>
    <source>
        <strain evidence="1">P77</strain>
    </source>
</reference>
<dbReference type="AlphaFoldDB" id="A0A6A5K983"/>
<gene>
    <name evidence="1" type="ORF">BDW02DRAFT_356178</name>
</gene>
<protein>
    <submittedName>
        <fullName evidence="1">Uncharacterized protein</fullName>
    </submittedName>
</protein>
<dbReference type="EMBL" id="ML975310">
    <property type="protein sequence ID" value="KAF1833898.1"/>
    <property type="molecule type" value="Genomic_DNA"/>
</dbReference>
<keyword evidence="2" id="KW-1185">Reference proteome</keyword>
<accession>A0A6A5K983</accession>
<evidence type="ECO:0000313" key="2">
    <source>
        <dbReference type="Proteomes" id="UP000800040"/>
    </source>
</evidence>
<dbReference type="Proteomes" id="UP000800040">
    <property type="component" value="Unassembled WGS sequence"/>
</dbReference>
<evidence type="ECO:0000313" key="1">
    <source>
        <dbReference type="EMBL" id="KAF1833898.1"/>
    </source>
</evidence>